<dbReference type="InParanoid" id="A0A1Y1UM50"/>
<evidence type="ECO:0000313" key="2">
    <source>
        <dbReference type="Proteomes" id="UP000193218"/>
    </source>
</evidence>
<reference evidence="1 2" key="1">
    <citation type="submission" date="2017-03" db="EMBL/GenBank/DDBJ databases">
        <title>Widespread Adenine N6-methylation of Active Genes in Fungi.</title>
        <authorList>
            <consortium name="DOE Joint Genome Institute"/>
            <person name="Mondo S.J."/>
            <person name="Dannebaum R.O."/>
            <person name="Kuo R.C."/>
            <person name="Louie K.B."/>
            <person name="Bewick A.J."/>
            <person name="Labutti K."/>
            <person name="Haridas S."/>
            <person name="Kuo A."/>
            <person name="Salamov A."/>
            <person name="Ahrendt S.R."/>
            <person name="Lau R."/>
            <person name="Bowen B.P."/>
            <person name="Lipzen A."/>
            <person name="Sullivan W."/>
            <person name="Andreopoulos W.B."/>
            <person name="Clum A."/>
            <person name="Lindquist E."/>
            <person name="Daum C."/>
            <person name="Northen T.R."/>
            <person name="Ramamoorthy G."/>
            <person name="Schmitz R.J."/>
            <person name="Gryganskyi A."/>
            <person name="Culley D."/>
            <person name="Magnuson J."/>
            <person name="James T.Y."/>
            <person name="O'Malley M.A."/>
            <person name="Stajich J.E."/>
            <person name="Spatafora J.W."/>
            <person name="Visel A."/>
            <person name="Grigoriev I.V."/>
        </authorList>
    </citation>
    <scope>NUCLEOTIDE SEQUENCE [LARGE SCALE GENOMIC DNA]</scope>
    <source>
        <strain evidence="1 2">NRRL Y-17943</strain>
    </source>
</reference>
<accession>A0A1Y1UM50</accession>
<dbReference type="GeneID" id="33560623"/>
<name>A0A1Y1UM50_9TREE</name>
<gene>
    <name evidence="1" type="ORF">BD324DRAFT_655391</name>
</gene>
<comment type="caution">
    <text evidence="1">The sequence shown here is derived from an EMBL/GenBank/DDBJ whole genome shotgun (WGS) entry which is preliminary data.</text>
</comment>
<dbReference type="AlphaFoldDB" id="A0A1Y1UM50"/>
<dbReference type="Proteomes" id="UP000193218">
    <property type="component" value="Unassembled WGS sequence"/>
</dbReference>
<protein>
    <recommendedName>
        <fullName evidence="3">Calpain catalytic domain-containing protein</fullName>
    </recommendedName>
</protein>
<evidence type="ECO:0008006" key="3">
    <source>
        <dbReference type="Google" id="ProtNLM"/>
    </source>
</evidence>
<keyword evidence="2" id="KW-1185">Reference proteome</keyword>
<sequence length="314" mass="35014">MLWYCRKSDPSLCEFAFILGFLHDCQSIALYPVLQHRRHLVREQAPDRTIIKPMALPLWPVDGISCNDIDQVAVPNVYWAATSHCNVLVALCAVARTGPDWLRSATRNLDNSGAEFNLFTPQNTHEDGKTDTAAKIYVTYQSHGSNNWHRIEQPIAQQGENATGSWWAYGFQEALEQLPTPSGESPEGNITVQDIQLLTILANRDSLHTVNGDFSDLYDIFQKAEASAVTIQTTSDADTLKKQHAYVALKAWEDNGRFKVKLQEPYSGEEKDYNISDIDGDIASAQHFKHWDHLFGPDQIFGAGEGGNCSCSAL</sequence>
<dbReference type="RefSeq" id="XP_021872986.1">
    <property type="nucleotide sequence ID" value="XM_022018814.1"/>
</dbReference>
<evidence type="ECO:0000313" key="1">
    <source>
        <dbReference type="EMBL" id="ORX39123.1"/>
    </source>
</evidence>
<organism evidence="1 2">
    <name type="scientific">Kockovaella imperatae</name>
    <dbReference type="NCBI Taxonomy" id="4999"/>
    <lineage>
        <taxon>Eukaryota</taxon>
        <taxon>Fungi</taxon>
        <taxon>Dikarya</taxon>
        <taxon>Basidiomycota</taxon>
        <taxon>Agaricomycotina</taxon>
        <taxon>Tremellomycetes</taxon>
        <taxon>Tremellales</taxon>
        <taxon>Cuniculitremaceae</taxon>
        <taxon>Kockovaella</taxon>
    </lineage>
</organism>
<dbReference type="EMBL" id="NBSH01000003">
    <property type="protein sequence ID" value="ORX39123.1"/>
    <property type="molecule type" value="Genomic_DNA"/>
</dbReference>
<proteinExistence type="predicted"/>